<organism evidence="2 3">
    <name type="scientific">Macleaya cordata</name>
    <name type="common">Five-seeded plume-poppy</name>
    <name type="synonym">Bocconia cordata</name>
    <dbReference type="NCBI Taxonomy" id="56857"/>
    <lineage>
        <taxon>Eukaryota</taxon>
        <taxon>Viridiplantae</taxon>
        <taxon>Streptophyta</taxon>
        <taxon>Embryophyta</taxon>
        <taxon>Tracheophyta</taxon>
        <taxon>Spermatophyta</taxon>
        <taxon>Magnoliopsida</taxon>
        <taxon>Ranunculales</taxon>
        <taxon>Papaveraceae</taxon>
        <taxon>Papaveroideae</taxon>
        <taxon>Macleaya</taxon>
    </lineage>
</organism>
<keyword evidence="3" id="KW-1185">Reference proteome</keyword>
<sequence>MALVVAGRCAPDEGKDEDEDEDEGAEEEEIERGSGSRIRCPPAPMRKEDVSSPSQVEEEEECVQRLLCEQAMTLLPCTG</sequence>
<dbReference type="AlphaFoldDB" id="A0A200PQE2"/>
<feature type="region of interest" description="Disordered" evidence="1">
    <location>
        <begin position="1"/>
        <end position="59"/>
    </location>
</feature>
<evidence type="ECO:0000256" key="1">
    <source>
        <dbReference type="SAM" id="MobiDB-lite"/>
    </source>
</evidence>
<evidence type="ECO:0000313" key="2">
    <source>
        <dbReference type="EMBL" id="OVA00430.1"/>
    </source>
</evidence>
<dbReference type="Proteomes" id="UP000195402">
    <property type="component" value="Unassembled WGS sequence"/>
</dbReference>
<feature type="compositionally biased region" description="Acidic residues" evidence="1">
    <location>
        <begin position="14"/>
        <end position="30"/>
    </location>
</feature>
<dbReference type="EMBL" id="MVGT01004293">
    <property type="protein sequence ID" value="OVA00430.1"/>
    <property type="molecule type" value="Genomic_DNA"/>
</dbReference>
<protein>
    <submittedName>
        <fullName evidence="2">Uncharacterized protein</fullName>
    </submittedName>
</protein>
<name>A0A200PQE2_MACCD</name>
<reference evidence="2 3" key="1">
    <citation type="journal article" date="2017" name="Mol. Plant">
        <title>The Genome of Medicinal Plant Macleaya cordata Provides New Insights into Benzylisoquinoline Alkaloids Metabolism.</title>
        <authorList>
            <person name="Liu X."/>
            <person name="Liu Y."/>
            <person name="Huang P."/>
            <person name="Ma Y."/>
            <person name="Qing Z."/>
            <person name="Tang Q."/>
            <person name="Cao H."/>
            <person name="Cheng P."/>
            <person name="Zheng Y."/>
            <person name="Yuan Z."/>
            <person name="Zhou Y."/>
            <person name="Liu J."/>
            <person name="Tang Z."/>
            <person name="Zhuo Y."/>
            <person name="Zhang Y."/>
            <person name="Yu L."/>
            <person name="Huang J."/>
            <person name="Yang P."/>
            <person name="Peng Q."/>
            <person name="Zhang J."/>
            <person name="Jiang W."/>
            <person name="Zhang Z."/>
            <person name="Lin K."/>
            <person name="Ro D.K."/>
            <person name="Chen X."/>
            <person name="Xiong X."/>
            <person name="Shang Y."/>
            <person name="Huang S."/>
            <person name="Zeng J."/>
        </authorList>
    </citation>
    <scope>NUCLEOTIDE SEQUENCE [LARGE SCALE GENOMIC DNA]</scope>
    <source>
        <strain evidence="3">cv. BLH2017</strain>
        <tissue evidence="2">Root</tissue>
    </source>
</reference>
<evidence type="ECO:0000313" key="3">
    <source>
        <dbReference type="Proteomes" id="UP000195402"/>
    </source>
</evidence>
<gene>
    <name evidence="2" type="ORF">BVC80_9089g10</name>
</gene>
<proteinExistence type="predicted"/>
<comment type="caution">
    <text evidence="2">The sequence shown here is derived from an EMBL/GenBank/DDBJ whole genome shotgun (WGS) entry which is preliminary data.</text>
</comment>
<accession>A0A200PQE2</accession>
<dbReference type="InParanoid" id="A0A200PQE2"/>